<accession>A0A9P6CK61</accession>
<evidence type="ECO:0000313" key="4">
    <source>
        <dbReference type="Proteomes" id="UP000807353"/>
    </source>
</evidence>
<sequence>MSPGLPTFSVVAIGWGATVVLCLFGAFISCTYGRWRARKKVGQKTERGNAVPPTELEASKSAARGRRLLQRVIAMGLFWKQRQGSTNPEAGVRVAHNVVENLEESVRSATPPPVGRRGRVQTPDGSTGSSPSPPPLLIQIPGKNQQSQISLAPPDPMYPIPPSPYKQMVSTGNRSSRSVSSSLGSIYPAPTWPPSPSTHRYTYSTTTRAPRPSTTYTDSIYPVSTLPSYPGTARSASPPAYSDLSRTQSRRTRASSRGVSNYESA</sequence>
<organism evidence="3 4">
    <name type="scientific">Collybia nuda</name>
    <dbReference type="NCBI Taxonomy" id="64659"/>
    <lineage>
        <taxon>Eukaryota</taxon>
        <taxon>Fungi</taxon>
        <taxon>Dikarya</taxon>
        <taxon>Basidiomycota</taxon>
        <taxon>Agaricomycotina</taxon>
        <taxon>Agaricomycetes</taxon>
        <taxon>Agaricomycetidae</taxon>
        <taxon>Agaricales</taxon>
        <taxon>Tricholomatineae</taxon>
        <taxon>Clitocybaceae</taxon>
        <taxon>Collybia</taxon>
    </lineage>
</organism>
<proteinExistence type="predicted"/>
<evidence type="ECO:0000256" key="2">
    <source>
        <dbReference type="SAM" id="Phobius"/>
    </source>
</evidence>
<gene>
    <name evidence="3" type="ORF">BDZ94DRAFT_1308785</name>
</gene>
<reference evidence="3" key="1">
    <citation type="submission" date="2020-11" db="EMBL/GenBank/DDBJ databases">
        <authorList>
            <consortium name="DOE Joint Genome Institute"/>
            <person name="Ahrendt S."/>
            <person name="Riley R."/>
            <person name="Andreopoulos W."/>
            <person name="Labutti K."/>
            <person name="Pangilinan J."/>
            <person name="Ruiz-Duenas F.J."/>
            <person name="Barrasa J.M."/>
            <person name="Sanchez-Garcia M."/>
            <person name="Camarero S."/>
            <person name="Miyauchi S."/>
            <person name="Serrano A."/>
            <person name="Linde D."/>
            <person name="Babiker R."/>
            <person name="Drula E."/>
            <person name="Ayuso-Fernandez I."/>
            <person name="Pacheco R."/>
            <person name="Padilla G."/>
            <person name="Ferreira P."/>
            <person name="Barriuso J."/>
            <person name="Kellner H."/>
            <person name="Castanera R."/>
            <person name="Alfaro M."/>
            <person name="Ramirez L."/>
            <person name="Pisabarro A.G."/>
            <person name="Kuo A."/>
            <person name="Tritt A."/>
            <person name="Lipzen A."/>
            <person name="He G."/>
            <person name="Yan M."/>
            <person name="Ng V."/>
            <person name="Cullen D."/>
            <person name="Martin F."/>
            <person name="Rosso M.-N."/>
            <person name="Henrissat B."/>
            <person name="Hibbett D."/>
            <person name="Martinez A.T."/>
            <person name="Grigoriev I.V."/>
        </authorList>
    </citation>
    <scope>NUCLEOTIDE SEQUENCE</scope>
    <source>
        <strain evidence="3">CBS 247.69</strain>
    </source>
</reference>
<protein>
    <recommendedName>
        <fullName evidence="5">Transmembrane protein</fullName>
    </recommendedName>
</protein>
<keyword evidence="2" id="KW-1133">Transmembrane helix</keyword>
<keyword evidence="4" id="KW-1185">Reference proteome</keyword>
<feature type="compositionally biased region" description="Low complexity" evidence="1">
    <location>
        <begin position="197"/>
        <end position="217"/>
    </location>
</feature>
<keyword evidence="2" id="KW-0812">Transmembrane</keyword>
<feature type="transmembrane region" description="Helical" evidence="2">
    <location>
        <begin position="12"/>
        <end position="35"/>
    </location>
</feature>
<dbReference type="AlphaFoldDB" id="A0A9P6CK61"/>
<feature type="compositionally biased region" description="Low complexity" evidence="1">
    <location>
        <begin position="169"/>
        <end position="185"/>
    </location>
</feature>
<comment type="caution">
    <text evidence="3">The sequence shown here is derived from an EMBL/GenBank/DDBJ whole genome shotgun (WGS) entry which is preliminary data.</text>
</comment>
<evidence type="ECO:0000256" key="1">
    <source>
        <dbReference type="SAM" id="MobiDB-lite"/>
    </source>
</evidence>
<evidence type="ECO:0000313" key="3">
    <source>
        <dbReference type="EMBL" id="KAF9463478.1"/>
    </source>
</evidence>
<dbReference type="Proteomes" id="UP000807353">
    <property type="component" value="Unassembled WGS sequence"/>
</dbReference>
<keyword evidence="2" id="KW-0472">Membrane</keyword>
<feature type="region of interest" description="Disordered" evidence="1">
    <location>
        <begin position="103"/>
        <end position="265"/>
    </location>
</feature>
<feature type="compositionally biased region" description="Pro residues" evidence="1">
    <location>
        <begin position="153"/>
        <end position="164"/>
    </location>
</feature>
<feature type="compositionally biased region" description="Low complexity" evidence="1">
    <location>
        <begin position="121"/>
        <end position="130"/>
    </location>
</feature>
<name>A0A9P6CK61_9AGAR</name>
<evidence type="ECO:0008006" key="5">
    <source>
        <dbReference type="Google" id="ProtNLM"/>
    </source>
</evidence>
<dbReference type="EMBL" id="MU150262">
    <property type="protein sequence ID" value="KAF9463478.1"/>
    <property type="molecule type" value="Genomic_DNA"/>
</dbReference>